<dbReference type="Gene3D" id="2.60.40.10">
    <property type="entry name" value="Immunoglobulins"/>
    <property type="match status" value="1"/>
</dbReference>
<dbReference type="AlphaFoldDB" id="A0AAD6C8R2"/>
<evidence type="ECO:0000313" key="2">
    <source>
        <dbReference type="EMBL" id="KAJ5454416.1"/>
    </source>
</evidence>
<evidence type="ECO:0000256" key="1">
    <source>
        <dbReference type="SAM" id="MobiDB-lite"/>
    </source>
</evidence>
<comment type="caution">
    <text evidence="2">The sequence shown here is derived from an EMBL/GenBank/DDBJ whole genome shotgun (WGS) entry which is preliminary data.</text>
</comment>
<dbReference type="InterPro" id="IPR013783">
    <property type="entry name" value="Ig-like_fold"/>
</dbReference>
<dbReference type="EMBL" id="JAPVEA010000005">
    <property type="protein sequence ID" value="KAJ5454416.1"/>
    <property type="molecule type" value="Genomic_DNA"/>
</dbReference>
<evidence type="ECO:0000313" key="3">
    <source>
        <dbReference type="Proteomes" id="UP001213681"/>
    </source>
</evidence>
<keyword evidence="3" id="KW-1185">Reference proteome</keyword>
<feature type="compositionally biased region" description="Low complexity" evidence="1">
    <location>
        <begin position="10"/>
        <end position="21"/>
    </location>
</feature>
<accession>A0AAD6C8R2</accession>
<reference evidence="2" key="2">
    <citation type="journal article" date="2023" name="IMA Fungus">
        <title>Comparative genomic study of the Penicillium genus elucidates a diverse pangenome and 15 lateral gene transfer events.</title>
        <authorList>
            <person name="Petersen C."/>
            <person name="Sorensen T."/>
            <person name="Nielsen M.R."/>
            <person name="Sondergaard T.E."/>
            <person name="Sorensen J.L."/>
            <person name="Fitzpatrick D.A."/>
            <person name="Frisvad J.C."/>
            <person name="Nielsen K.L."/>
        </authorList>
    </citation>
    <scope>NUCLEOTIDE SEQUENCE</scope>
    <source>
        <strain evidence="2">IBT 16125</strain>
    </source>
</reference>
<organism evidence="2 3">
    <name type="scientific">Penicillium daleae</name>
    <dbReference type="NCBI Taxonomy" id="63821"/>
    <lineage>
        <taxon>Eukaryota</taxon>
        <taxon>Fungi</taxon>
        <taxon>Dikarya</taxon>
        <taxon>Ascomycota</taxon>
        <taxon>Pezizomycotina</taxon>
        <taxon>Eurotiomycetes</taxon>
        <taxon>Eurotiomycetidae</taxon>
        <taxon>Eurotiales</taxon>
        <taxon>Aspergillaceae</taxon>
        <taxon>Penicillium</taxon>
    </lineage>
</organism>
<dbReference type="GeneID" id="81598997"/>
<reference evidence="2" key="1">
    <citation type="submission" date="2022-12" db="EMBL/GenBank/DDBJ databases">
        <authorList>
            <person name="Petersen C."/>
        </authorList>
    </citation>
    <scope>NUCLEOTIDE SEQUENCE</scope>
    <source>
        <strain evidence="2">IBT 16125</strain>
    </source>
</reference>
<sequence length="68" mass="7510">MDELSERLVAASRHSASPHPAGVIGYNSFTLVPGEKNKVSFTVQTSETGGKWVDDDTATRWWDQTTNE</sequence>
<dbReference type="Proteomes" id="UP001213681">
    <property type="component" value="Unassembled WGS sequence"/>
</dbReference>
<feature type="region of interest" description="Disordered" evidence="1">
    <location>
        <begin position="1"/>
        <end position="23"/>
    </location>
</feature>
<proteinExistence type="predicted"/>
<name>A0AAD6C8R2_9EURO</name>
<dbReference type="RefSeq" id="XP_056767372.1">
    <property type="nucleotide sequence ID" value="XM_056908754.1"/>
</dbReference>
<protein>
    <submittedName>
        <fullName evidence="2">Uncharacterized protein</fullName>
    </submittedName>
</protein>
<gene>
    <name evidence="2" type="ORF">N7458_005372</name>
</gene>